<feature type="domain" description="Cytochrome c" evidence="11">
    <location>
        <begin position="25"/>
        <end position="103"/>
    </location>
</feature>
<feature type="binding site" description="axial binding residue" evidence="9">
    <location>
        <position position="80"/>
    </location>
    <ligand>
        <name>heme c</name>
        <dbReference type="ChEBI" id="CHEBI:61717"/>
        <label>1</label>
    </ligand>
    <ligandPart>
        <name>Fe</name>
        <dbReference type="ChEBI" id="CHEBI:18248"/>
    </ligandPart>
</feature>
<evidence type="ECO:0000256" key="9">
    <source>
        <dbReference type="PIRSR" id="PIRSR000005-2"/>
    </source>
</evidence>
<keyword evidence="5" id="KW-0574">Periplasm</keyword>
<evidence type="ECO:0000256" key="2">
    <source>
        <dbReference type="ARBA" id="ARBA00022448"/>
    </source>
</evidence>
<dbReference type="PIRSF" id="PIRSF000005">
    <property type="entry name" value="Cytochrome_c4"/>
    <property type="match status" value="1"/>
</dbReference>
<comment type="caution">
    <text evidence="12">The sequence shown here is derived from an EMBL/GenBank/DDBJ whole genome shotgun (WGS) entry which is preliminary data.</text>
</comment>
<keyword evidence="10" id="KW-0732">Signal</keyword>
<reference evidence="12 13" key="1">
    <citation type="submission" date="2018-02" db="EMBL/GenBank/DDBJ databases">
        <title>Subsurface microbial communities from deep shales in Ohio and West Virginia, USA.</title>
        <authorList>
            <person name="Wrighton K."/>
        </authorList>
    </citation>
    <scope>NUCLEOTIDE SEQUENCE [LARGE SCALE GENOMIC DNA]</scope>
    <source>
        <strain evidence="12 13">OWC-DMM</strain>
    </source>
</reference>
<evidence type="ECO:0000256" key="4">
    <source>
        <dbReference type="ARBA" id="ARBA00022723"/>
    </source>
</evidence>
<evidence type="ECO:0000256" key="7">
    <source>
        <dbReference type="ARBA" id="ARBA00023004"/>
    </source>
</evidence>
<evidence type="ECO:0000256" key="6">
    <source>
        <dbReference type="ARBA" id="ARBA00022982"/>
    </source>
</evidence>
<feature type="binding site" description="covalent" evidence="8">
    <location>
        <position position="40"/>
    </location>
    <ligand>
        <name>heme c</name>
        <dbReference type="ChEBI" id="CHEBI:61717"/>
        <label>1</label>
    </ligand>
</feature>
<dbReference type="GO" id="GO:0042597">
    <property type="term" value="C:periplasmic space"/>
    <property type="evidence" value="ECO:0007669"/>
    <property type="project" value="UniProtKB-SubCell"/>
</dbReference>
<feature type="binding site" description="covalent" evidence="8">
    <location>
        <position position="37"/>
    </location>
    <ligand>
        <name>heme c</name>
        <dbReference type="ChEBI" id="CHEBI:61717"/>
        <label>1</label>
    </ligand>
</feature>
<dbReference type="Proteomes" id="UP000240010">
    <property type="component" value="Unassembled WGS sequence"/>
</dbReference>
<feature type="binding site" description="covalent" evidence="8">
    <location>
        <position position="124"/>
    </location>
    <ligand>
        <name>heme c</name>
        <dbReference type="ChEBI" id="CHEBI:61717"/>
        <label>2</label>
    </ligand>
</feature>
<dbReference type="RefSeq" id="WP_104429900.1">
    <property type="nucleotide sequence ID" value="NZ_PTIZ01000010.1"/>
</dbReference>
<dbReference type="EMBL" id="PTIZ01000010">
    <property type="protein sequence ID" value="PPK74266.1"/>
    <property type="molecule type" value="Genomic_DNA"/>
</dbReference>
<dbReference type="Gene3D" id="1.10.760.10">
    <property type="entry name" value="Cytochrome c-like domain"/>
    <property type="match status" value="2"/>
</dbReference>
<keyword evidence="4 9" id="KW-0479">Metal-binding</keyword>
<protein>
    <submittedName>
        <fullName evidence="12">Cytochrome c553</fullName>
    </submittedName>
</protein>
<feature type="binding site" description="covalent" evidence="8">
    <location>
        <position position="127"/>
    </location>
    <ligand>
        <name>heme c</name>
        <dbReference type="ChEBI" id="CHEBI:61717"/>
        <label>2</label>
    </ligand>
</feature>
<name>A0A2S6HA19_9GAMM</name>
<dbReference type="PANTHER" id="PTHR33751">
    <property type="entry name" value="CBB3-TYPE CYTOCHROME C OXIDASE SUBUNIT FIXP"/>
    <property type="match status" value="1"/>
</dbReference>
<organism evidence="12 13">
    <name type="scientific">Methylobacter tundripaludum</name>
    <dbReference type="NCBI Taxonomy" id="173365"/>
    <lineage>
        <taxon>Bacteria</taxon>
        <taxon>Pseudomonadati</taxon>
        <taxon>Pseudomonadota</taxon>
        <taxon>Gammaproteobacteria</taxon>
        <taxon>Methylococcales</taxon>
        <taxon>Methylococcaceae</taxon>
        <taxon>Methylobacter</taxon>
    </lineage>
</organism>
<dbReference type="InterPro" id="IPR024167">
    <property type="entry name" value="Cytochrome_c4-like"/>
</dbReference>
<proteinExistence type="predicted"/>
<evidence type="ECO:0000256" key="8">
    <source>
        <dbReference type="PIRSR" id="PIRSR000005-1"/>
    </source>
</evidence>
<dbReference type="Pfam" id="PF00034">
    <property type="entry name" value="Cytochrom_C"/>
    <property type="match status" value="2"/>
</dbReference>
<feature type="binding site" description="axial binding residue" evidence="9">
    <location>
        <position position="128"/>
    </location>
    <ligand>
        <name>heme c</name>
        <dbReference type="ChEBI" id="CHEBI:61717"/>
        <label>2</label>
    </ligand>
    <ligandPart>
        <name>Fe</name>
        <dbReference type="ChEBI" id="CHEBI:18248"/>
    </ligandPart>
</feature>
<feature type="domain" description="Cytochrome c" evidence="11">
    <location>
        <begin position="104"/>
        <end position="188"/>
    </location>
</feature>
<feature type="chain" id="PRO_5015715798" evidence="10">
    <location>
        <begin position="25"/>
        <end position="188"/>
    </location>
</feature>
<comment type="subcellular location">
    <subcellularLocation>
        <location evidence="1">Periplasm</location>
    </subcellularLocation>
</comment>
<feature type="binding site" description="axial binding residue" evidence="9">
    <location>
        <position position="166"/>
    </location>
    <ligand>
        <name>heme c</name>
        <dbReference type="ChEBI" id="CHEBI:61717"/>
        <label>2</label>
    </ligand>
    <ligandPart>
        <name>Fe</name>
        <dbReference type="ChEBI" id="CHEBI:18248"/>
    </ligandPart>
</feature>
<dbReference type="GO" id="GO:0020037">
    <property type="term" value="F:heme binding"/>
    <property type="evidence" value="ECO:0007669"/>
    <property type="project" value="InterPro"/>
</dbReference>
<evidence type="ECO:0000313" key="13">
    <source>
        <dbReference type="Proteomes" id="UP000240010"/>
    </source>
</evidence>
<keyword evidence="7 9" id="KW-0408">Iron</keyword>
<dbReference type="AlphaFoldDB" id="A0A2S6HA19"/>
<evidence type="ECO:0000256" key="1">
    <source>
        <dbReference type="ARBA" id="ARBA00004418"/>
    </source>
</evidence>
<feature type="binding site" description="axial binding residue" evidence="9">
    <location>
        <position position="41"/>
    </location>
    <ligand>
        <name>heme c</name>
        <dbReference type="ChEBI" id="CHEBI:61717"/>
        <label>1</label>
    </ligand>
    <ligandPart>
        <name>Fe</name>
        <dbReference type="ChEBI" id="CHEBI:18248"/>
    </ligandPart>
</feature>
<dbReference type="GO" id="GO:0005506">
    <property type="term" value="F:iron ion binding"/>
    <property type="evidence" value="ECO:0007669"/>
    <property type="project" value="InterPro"/>
</dbReference>
<dbReference type="PROSITE" id="PS51007">
    <property type="entry name" value="CYTC"/>
    <property type="match status" value="2"/>
</dbReference>
<dbReference type="PANTHER" id="PTHR33751:SF9">
    <property type="entry name" value="CYTOCHROME C4"/>
    <property type="match status" value="1"/>
</dbReference>
<feature type="signal peptide" evidence="10">
    <location>
        <begin position="1"/>
        <end position="24"/>
    </location>
</feature>
<comment type="PTM">
    <text evidence="8">Binds 2 heme c groups covalently per subunit.</text>
</comment>
<keyword evidence="2" id="KW-0813">Transport</keyword>
<gene>
    <name evidence="12" type="ORF">B0F87_11061</name>
</gene>
<dbReference type="InterPro" id="IPR050597">
    <property type="entry name" value="Cytochrome_c_Oxidase_Subunit"/>
</dbReference>
<accession>A0A2S6HA19</accession>
<dbReference type="GO" id="GO:0009055">
    <property type="term" value="F:electron transfer activity"/>
    <property type="evidence" value="ECO:0007669"/>
    <property type="project" value="InterPro"/>
</dbReference>
<dbReference type="InterPro" id="IPR036909">
    <property type="entry name" value="Cyt_c-like_dom_sf"/>
</dbReference>
<evidence type="ECO:0000259" key="11">
    <source>
        <dbReference type="PROSITE" id="PS51007"/>
    </source>
</evidence>
<evidence type="ECO:0000256" key="10">
    <source>
        <dbReference type="SAM" id="SignalP"/>
    </source>
</evidence>
<sequence length="188" mass="19909">MNSRQQSLILSFFLTAFLALPVSAADMAAGEQKAEPCTSCHGQKGNSSNAQWPNLAAQQSTYLANQLKAFKAGDRINLMMQSMTANLNNEDINNLAAYFSSQKPVKAGGDPALAKSGESKAAMCLGCHGSTAQGNGQFPRLAGQHPEYLAQQLKAFKDGSRKSGPMQAIIANLSEADFKALAAYFGSL</sequence>
<keyword evidence="3 8" id="KW-0349">Heme</keyword>
<keyword evidence="6" id="KW-0249">Electron transport</keyword>
<evidence type="ECO:0000256" key="3">
    <source>
        <dbReference type="ARBA" id="ARBA00022617"/>
    </source>
</evidence>
<evidence type="ECO:0000313" key="12">
    <source>
        <dbReference type="EMBL" id="PPK74266.1"/>
    </source>
</evidence>
<evidence type="ECO:0000256" key="5">
    <source>
        <dbReference type="ARBA" id="ARBA00022764"/>
    </source>
</evidence>
<dbReference type="SUPFAM" id="SSF46626">
    <property type="entry name" value="Cytochrome c"/>
    <property type="match status" value="2"/>
</dbReference>
<dbReference type="InterPro" id="IPR009056">
    <property type="entry name" value="Cyt_c-like_dom"/>
</dbReference>